<feature type="signal peptide" evidence="11">
    <location>
        <begin position="1"/>
        <end position="20"/>
    </location>
</feature>
<dbReference type="KEGG" id="pbh:AAW51_4779"/>
<dbReference type="GO" id="GO:0015288">
    <property type="term" value="F:porin activity"/>
    <property type="evidence" value="ECO:0007669"/>
    <property type="project" value="UniProtKB-KW"/>
</dbReference>
<evidence type="ECO:0000256" key="6">
    <source>
        <dbReference type="ARBA" id="ARBA00022729"/>
    </source>
</evidence>
<dbReference type="PANTHER" id="PTHR34501">
    <property type="entry name" value="PROTEIN YDDL-RELATED"/>
    <property type="match status" value="1"/>
</dbReference>
<dbReference type="InterPro" id="IPR002299">
    <property type="entry name" value="Porin_Neis"/>
</dbReference>
<dbReference type="InterPro" id="IPR050298">
    <property type="entry name" value="Gram-neg_bact_OMP"/>
</dbReference>
<dbReference type="InterPro" id="IPR001702">
    <property type="entry name" value="Porin_Gram-ve"/>
</dbReference>
<protein>
    <submittedName>
        <fullName evidence="13">Outer membrane protein (Porin)</fullName>
    </submittedName>
</protein>
<evidence type="ECO:0000256" key="5">
    <source>
        <dbReference type="ARBA" id="ARBA00022692"/>
    </source>
</evidence>
<comment type="subcellular location">
    <subcellularLocation>
        <location evidence="1">Cell outer membrane</location>
        <topology evidence="1">Multi-pass membrane protein</topology>
    </subcellularLocation>
</comment>
<evidence type="ECO:0000256" key="3">
    <source>
        <dbReference type="ARBA" id="ARBA00022448"/>
    </source>
</evidence>
<dbReference type="OrthoDB" id="6975458at2"/>
<name>A0A0G3BY50_9BURK</name>
<dbReference type="GO" id="GO:0046930">
    <property type="term" value="C:pore complex"/>
    <property type="evidence" value="ECO:0007669"/>
    <property type="project" value="UniProtKB-KW"/>
</dbReference>
<keyword evidence="6 11" id="KW-0732">Signal</keyword>
<organism evidence="13 14">
    <name type="scientific">Caldimonas brevitalea</name>
    <dbReference type="NCBI Taxonomy" id="413882"/>
    <lineage>
        <taxon>Bacteria</taxon>
        <taxon>Pseudomonadati</taxon>
        <taxon>Pseudomonadota</taxon>
        <taxon>Betaproteobacteria</taxon>
        <taxon>Burkholderiales</taxon>
        <taxon>Sphaerotilaceae</taxon>
        <taxon>Caldimonas</taxon>
    </lineage>
</organism>
<gene>
    <name evidence="13" type="ORF">AAW51_4779</name>
</gene>
<comment type="subunit">
    <text evidence="2">Homotrimer.</text>
</comment>
<dbReference type="GO" id="GO:0034220">
    <property type="term" value="P:monoatomic ion transmembrane transport"/>
    <property type="evidence" value="ECO:0007669"/>
    <property type="project" value="InterPro"/>
</dbReference>
<accession>A0A0G3BY50</accession>
<sequence>MKKSLLALAVLGAFAGAASAQSAVTIYGKIDLAVTKRNSGDSYLANGNWANDEVQLQEQAGSRLGFRGTEDLGGGLKANFQIEHRFSPDTGAANANFWQGMSWVGVSGAFGDVRLGRDYSPIFWTGIASDPWGYDTTASVGTAHTFAGLSGNVPARYPNSISYRTPSLGGLTIHAAIGLPEADDTEYTTGFNVQYKGGPLYAGFGFHRAPATDLLAPGALLGVMLPAGLVAFSADDAVTLWNLTASYDLSVVKLIGSFAQSNADPVAGDEIKMRNFTFAITAPIGVGELRGQISRLEGTSGIIDDTKVTKYGVGYHYPLSKRTKVYADVGSSRVTEPDLKRRTAWDIGLQHNF</sequence>
<evidence type="ECO:0000256" key="1">
    <source>
        <dbReference type="ARBA" id="ARBA00004571"/>
    </source>
</evidence>
<evidence type="ECO:0000256" key="11">
    <source>
        <dbReference type="SAM" id="SignalP"/>
    </source>
</evidence>
<dbReference type="Gene3D" id="2.40.160.10">
    <property type="entry name" value="Porin"/>
    <property type="match status" value="1"/>
</dbReference>
<keyword evidence="14" id="KW-1185">Reference proteome</keyword>
<evidence type="ECO:0000256" key="8">
    <source>
        <dbReference type="ARBA" id="ARBA00023114"/>
    </source>
</evidence>
<feature type="chain" id="PRO_5005184083" evidence="11">
    <location>
        <begin position="21"/>
        <end position="353"/>
    </location>
</feature>
<reference evidence="13 14" key="1">
    <citation type="submission" date="2015-05" db="EMBL/GenBank/DDBJ databases">
        <authorList>
            <person name="Tang B."/>
            <person name="Yu Y."/>
        </authorList>
    </citation>
    <scope>NUCLEOTIDE SEQUENCE [LARGE SCALE GENOMIC DNA]</scope>
    <source>
        <strain evidence="13 14">DSM 7029</strain>
    </source>
</reference>
<evidence type="ECO:0000256" key="7">
    <source>
        <dbReference type="ARBA" id="ARBA00023065"/>
    </source>
</evidence>
<dbReference type="AlphaFoldDB" id="A0A0G3BY50"/>
<dbReference type="PRINTS" id="PR00184">
    <property type="entry name" value="NEISSPPORIN"/>
</dbReference>
<dbReference type="InterPro" id="IPR023614">
    <property type="entry name" value="Porin_dom_sf"/>
</dbReference>
<feature type="domain" description="Porin" evidence="12">
    <location>
        <begin position="7"/>
        <end position="333"/>
    </location>
</feature>
<keyword evidence="10" id="KW-0998">Cell outer membrane</keyword>
<keyword evidence="7" id="KW-0406">Ion transport</keyword>
<evidence type="ECO:0000313" key="13">
    <source>
        <dbReference type="EMBL" id="AKJ31470.1"/>
    </source>
</evidence>
<dbReference type="RefSeq" id="WP_083438542.1">
    <property type="nucleotide sequence ID" value="NZ_CP011371.1"/>
</dbReference>
<dbReference type="PRINTS" id="PR00182">
    <property type="entry name" value="ECOLNEIPORIN"/>
</dbReference>
<dbReference type="PANTHER" id="PTHR34501:SF9">
    <property type="entry name" value="MAJOR OUTER MEMBRANE PROTEIN P.IA"/>
    <property type="match status" value="1"/>
</dbReference>
<dbReference type="EMBL" id="CP011371">
    <property type="protein sequence ID" value="AKJ31470.1"/>
    <property type="molecule type" value="Genomic_DNA"/>
</dbReference>
<evidence type="ECO:0000256" key="4">
    <source>
        <dbReference type="ARBA" id="ARBA00022452"/>
    </source>
</evidence>
<keyword evidence="3" id="KW-0813">Transport</keyword>
<keyword evidence="4" id="KW-1134">Transmembrane beta strand</keyword>
<dbReference type="CDD" id="cd00342">
    <property type="entry name" value="gram_neg_porins"/>
    <property type="match status" value="1"/>
</dbReference>
<evidence type="ECO:0000313" key="14">
    <source>
        <dbReference type="Proteomes" id="UP000035352"/>
    </source>
</evidence>
<dbReference type="Proteomes" id="UP000035352">
    <property type="component" value="Chromosome"/>
</dbReference>
<dbReference type="STRING" id="413882.AAW51_4779"/>
<proteinExistence type="predicted"/>
<evidence type="ECO:0000259" key="12">
    <source>
        <dbReference type="Pfam" id="PF13609"/>
    </source>
</evidence>
<evidence type="ECO:0000256" key="10">
    <source>
        <dbReference type="ARBA" id="ARBA00023237"/>
    </source>
</evidence>
<dbReference type="InterPro" id="IPR033900">
    <property type="entry name" value="Gram_neg_porin_domain"/>
</dbReference>
<dbReference type="Pfam" id="PF13609">
    <property type="entry name" value="Porin_4"/>
    <property type="match status" value="1"/>
</dbReference>
<keyword evidence="8" id="KW-0626">Porin</keyword>
<evidence type="ECO:0000256" key="2">
    <source>
        <dbReference type="ARBA" id="ARBA00011233"/>
    </source>
</evidence>
<keyword evidence="9" id="KW-0472">Membrane</keyword>
<dbReference type="SUPFAM" id="SSF56935">
    <property type="entry name" value="Porins"/>
    <property type="match status" value="1"/>
</dbReference>
<evidence type="ECO:0000256" key="9">
    <source>
        <dbReference type="ARBA" id="ARBA00023136"/>
    </source>
</evidence>
<keyword evidence="5" id="KW-0812">Transmembrane</keyword>
<dbReference type="GO" id="GO:0009279">
    <property type="term" value="C:cell outer membrane"/>
    <property type="evidence" value="ECO:0007669"/>
    <property type="project" value="UniProtKB-SubCell"/>
</dbReference>